<accession>A0ABN4K0U6</accession>
<keyword evidence="2" id="KW-0436">Ligase</keyword>
<evidence type="ECO:0000256" key="1">
    <source>
        <dbReference type="ARBA" id="ARBA00006432"/>
    </source>
</evidence>
<dbReference type="Gene3D" id="3.30.300.30">
    <property type="match status" value="1"/>
</dbReference>
<dbReference type="InterPro" id="IPR025110">
    <property type="entry name" value="AMP-bd_C"/>
</dbReference>
<organism evidence="5 6">
    <name type="scientific">Planococcus kocurii</name>
    <dbReference type="NCBI Taxonomy" id="1374"/>
    <lineage>
        <taxon>Bacteria</taxon>
        <taxon>Bacillati</taxon>
        <taxon>Bacillota</taxon>
        <taxon>Bacilli</taxon>
        <taxon>Bacillales</taxon>
        <taxon>Caryophanaceae</taxon>
        <taxon>Planococcus</taxon>
    </lineage>
</organism>
<feature type="domain" description="AMP-binding enzyme C-terminal" evidence="4">
    <location>
        <begin position="489"/>
        <end position="563"/>
    </location>
</feature>
<dbReference type="SUPFAM" id="SSF56801">
    <property type="entry name" value="Acetyl-CoA synthetase-like"/>
    <property type="match status" value="1"/>
</dbReference>
<proteinExistence type="inferred from homology"/>
<dbReference type="PROSITE" id="PS00455">
    <property type="entry name" value="AMP_BINDING"/>
    <property type="match status" value="1"/>
</dbReference>
<dbReference type="InterPro" id="IPR042099">
    <property type="entry name" value="ANL_N_sf"/>
</dbReference>
<evidence type="ECO:0000313" key="6">
    <source>
        <dbReference type="Proteomes" id="UP000065533"/>
    </source>
</evidence>
<feature type="domain" description="AMP-dependent synthetase/ligase" evidence="3">
    <location>
        <begin position="33"/>
        <end position="438"/>
    </location>
</feature>
<gene>
    <name evidence="5" type="ORF">AUO94_13410</name>
</gene>
<evidence type="ECO:0000256" key="2">
    <source>
        <dbReference type="ARBA" id="ARBA00022598"/>
    </source>
</evidence>
<evidence type="ECO:0008006" key="7">
    <source>
        <dbReference type="Google" id="ProtNLM"/>
    </source>
</evidence>
<reference evidence="5" key="1">
    <citation type="submission" date="2016-01" db="EMBL/GenBank/DDBJ databases">
        <title>Complete genome of Planococcus kocurri type strain.</title>
        <authorList>
            <person name="See-Too W.S."/>
        </authorList>
    </citation>
    <scope>NUCLEOTIDE SEQUENCE [LARGE SCALE GENOMIC DNA]</scope>
    <source>
        <strain evidence="5">ATCC 43650</strain>
    </source>
</reference>
<dbReference type="InterPro" id="IPR045851">
    <property type="entry name" value="AMP-bd_C_sf"/>
</dbReference>
<evidence type="ECO:0000259" key="4">
    <source>
        <dbReference type="Pfam" id="PF13193"/>
    </source>
</evidence>
<evidence type="ECO:0000259" key="3">
    <source>
        <dbReference type="Pfam" id="PF00501"/>
    </source>
</evidence>
<dbReference type="Proteomes" id="UP000065533">
    <property type="component" value="Chromosome"/>
</dbReference>
<dbReference type="Pfam" id="PF00501">
    <property type="entry name" value="AMP-binding"/>
    <property type="match status" value="1"/>
</dbReference>
<dbReference type="EMBL" id="CP013661">
    <property type="protein sequence ID" value="ALS79560.1"/>
    <property type="molecule type" value="Genomic_DNA"/>
</dbReference>
<sequence>MNVQLPKKDNYDLDLPEILDIPNVSAGAILKGSVKQYGEKNAYIYRDTPISYNAIYQEAKRFANALRTLGIGRGMVVSTHLPTCPQYVAAYYGIILSGAAYSPLNPYLPTGDLTHQLNDSETQVVVTHESVAHSIREVLTNTQVKHVILTGESEIYSNETPVPMDDYDGCYSFAALKAAASEDDFDAGIVPELDLAHIAYTGGTTGSPKGVMITHANLVSNITQIAAWTAGALPILDSDGALRFVAVEQDREIYKKKYLIPLGEEVRLSPSPLFHITGGIGMIVSPMAQGVTTLLPDRFVPTQFLDLIEKYSVSSINGAPAMWNILLNLPGVDSYDFSTIRNISSGAAPLSQKELGLLKEMFPNARVGEGYGLTEATASVAGSVMVAGGVHKVGTVGLPTYNTKIKVVSLDGMSEDPLPTGQAGEICIYGPQVMKGYFNKPEETAATLRSGWLHTGDIGIIDEDGYLAIVDRKKEMLIYNGYNVYPSRIEEVLVSHPDVQNAIVIGKPVEGIGEIPKAFVILKPGSGLSEEELMTYTNERVVHYSKVRELEFLEQFPMTAAGKISKIHLKKQELEKH</sequence>
<dbReference type="PANTHER" id="PTHR24096">
    <property type="entry name" value="LONG-CHAIN-FATTY-ACID--COA LIGASE"/>
    <property type="match status" value="1"/>
</dbReference>
<dbReference type="Pfam" id="PF13193">
    <property type="entry name" value="AMP-binding_C"/>
    <property type="match status" value="1"/>
</dbReference>
<dbReference type="InterPro" id="IPR000873">
    <property type="entry name" value="AMP-dep_synth/lig_dom"/>
</dbReference>
<keyword evidence="6" id="KW-1185">Reference proteome</keyword>
<dbReference type="InterPro" id="IPR020845">
    <property type="entry name" value="AMP-binding_CS"/>
</dbReference>
<dbReference type="PANTHER" id="PTHR24096:SF149">
    <property type="entry name" value="AMP-BINDING DOMAIN-CONTAINING PROTEIN-RELATED"/>
    <property type="match status" value="1"/>
</dbReference>
<protein>
    <recommendedName>
        <fullName evidence="7">Long-chain fatty acid--CoA ligase</fullName>
    </recommendedName>
</protein>
<dbReference type="Gene3D" id="3.40.50.12780">
    <property type="entry name" value="N-terminal domain of ligase-like"/>
    <property type="match status" value="1"/>
</dbReference>
<comment type="similarity">
    <text evidence="1">Belongs to the ATP-dependent AMP-binding enzyme family.</text>
</comment>
<evidence type="ECO:0000313" key="5">
    <source>
        <dbReference type="EMBL" id="ALS79560.1"/>
    </source>
</evidence>
<dbReference type="RefSeq" id="WP_058386207.1">
    <property type="nucleotide sequence ID" value="NZ_CP013661.2"/>
</dbReference>
<name>A0ABN4K0U6_9BACL</name>